<reference evidence="1" key="2">
    <citation type="submission" date="2025-09" db="UniProtKB">
        <authorList>
            <consortium name="EnsemblPlants"/>
        </authorList>
    </citation>
    <scope>IDENTIFICATION</scope>
</reference>
<protein>
    <submittedName>
        <fullName evidence="1">Uncharacterized protein</fullName>
    </submittedName>
</protein>
<dbReference type="Proteomes" id="UP001732700">
    <property type="component" value="Chromosome 3A"/>
</dbReference>
<dbReference type="EnsemblPlants" id="AVESA.00010b.r2.3AG0403950.1">
    <property type="protein sequence ID" value="AVESA.00010b.r2.3AG0403950.1.CDS"/>
    <property type="gene ID" value="AVESA.00010b.r2.3AG0403950"/>
</dbReference>
<organism evidence="1 2">
    <name type="scientific">Avena sativa</name>
    <name type="common">Oat</name>
    <dbReference type="NCBI Taxonomy" id="4498"/>
    <lineage>
        <taxon>Eukaryota</taxon>
        <taxon>Viridiplantae</taxon>
        <taxon>Streptophyta</taxon>
        <taxon>Embryophyta</taxon>
        <taxon>Tracheophyta</taxon>
        <taxon>Spermatophyta</taxon>
        <taxon>Magnoliopsida</taxon>
        <taxon>Liliopsida</taxon>
        <taxon>Poales</taxon>
        <taxon>Poaceae</taxon>
        <taxon>BOP clade</taxon>
        <taxon>Pooideae</taxon>
        <taxon>Poodae</taxon>
        <taxon>Poeae</taxon>
        <taxon>Poeae Chloroplast Group 1 (Aveneae type)</taxon>
        <taxon>Aveninae</taxon>
        <taxon>Avena</taxon>
    </lineage>
</organism>
<sequence length="625" mass="64644">MASPRGALQSPLLHEDGLASISPSRRRLRRPGAALAIAVALLALAGVLLLLTTGSGADRSRSGAGGARLSSHEVDSGAGAVAADDGRCSEVGAAALRAGGHAVDAAVAAALCLGVVHPMSSGIGGGAFIVVRDASSGEAVAFDARETAPAAATPNMYEADPTTKYKGALAMGVPGELAGLHAAWSRYGRLPWKSLFAPAIQLARDGYAIVSYVGNALKEIEADVLADPGLRGLFAPHGKLLTTGEICRNPALADALEAMAEEGIAALYGGHIGETLVEDVRRAGGVVTADDMRGYRVAVSPAMEADAMGFTFLGMPPPSSGTVGIALVLNILGGYKSTEFLKGFLGVHRLIEAVKHMLAARMDLGDPSFVNVAGNVSEMLSPAYADRIRQRIADNTTFPSDYYLPKWSQLRDNGTSHLCVVDSDRNAVAMTTTVNSFFGAHVLSPSTGIVLNNEMDDFSVPEQTPDHLPPAPANFIAPGKRPLSSMTPTIILKGGQLAGVLGGSGGTNIIVAVTQVFLNHFVVGMSPFAAVRSARVYHKLVPNMVKYEDETVTDGEVIKLSAEAREFLRSRGHVLEGTGSGAVCQMIVQDLLQPVSGGGGGGENVFHGMLTAVSDPRKDGSPAGV</sequence>
<keyword evidence="2" id="KW-1185">Reference proteome</keyword>
<accession>A0ACD5VBN5</accession>
<reference evidence="1" key="1">
    <citation type="submission" date="2021-05" db="EMBL/GenBank/DDBJ databases">
        <authorList>
            <person name="Scholz U."/>
            <person name="Mascher M."/>
            <person name="Fiebig A."/>
        </authorList>
    </citation>
    <scope>NUCLEOTIDE SEQUENCE [LARGE SCALE GENOMIC DNA]</scope>
</reference>
<proteinExistence type="predicted"/>
<evidence type="ECO:0000313" key="2">
    <source>
        <dbReference type="Proteomes" id="UP001732700"/>
    </source>
</evidence>
<name>A0ACD5VBN5_AVESA</name>
<evidence type="ECO:0000313" key="1">
    <source>
        <dbReference type="EnsemblPlants" id="AVESA.00010b.r2.3AG0403950.1.CDS"/>
    </source>
</evidence>